<reference evidence="2 3" key="1">
    <citation type="journal article" date="2010" name="Stand. Genomic Sci.">
        <title>Complete genome sequence of Ignisphaera aggregans type strain (AQ1.S1).</title>
        <authorList>
            <person name="Goker M."/>
            <person name="Held B."/>
            <person name="Lapidus A."/>
            <person name="Nolan M."/>
            <person name="Spring S."/>
            <person name="Yasawong M."/>
            <person name="Lucas S."/>
            <person name="Glavina Del Rio T."/>
            <person name="Tice H."/>
            <person name="Cheng J.F."/>
            <person name="Goodwin L."/>
            <person name="Tapia R."/>
            <person name="Pitluck S."/>
            <person name="Liolios K."/>
            <person name="Ivanova N."/>
            <person name="Mavromatis K."/>
            <person name="Mikhailova N."/>
            <person name="Pati A."/>
            <person name="Chen A."/>
            <person name="Palaniappan K."/>
            <person name="Brambilla E."/>
            <person name="Land M."/>
            <person name="Hauser L."/>
            <person name="Chang Y.J."/>
            <person name="Jeffries C.D."/>
            <person name="Brettin T."/>
            <person name="Detter J.C."/>
            <person name="Han C."/>
            <person name="Rohde M."/>
            <person name="Sikorski J."/>
            <person name="Woyke T."/>
            <person name="Bristow J."/>
            <person name="Eisen J.A."/>
            <person name="Markowitz V."/>
            <person name="Hugenholtz P."/>
            <person name="Kyrpides N.C."/>
            <person name="Klenk H.P."/>
        </authorList>
    </citation>
    <scope>NUCLEOTIDE SEQUENCE [LARGE SCALE GENOMIC DNA]</scope>
    <source>
        <strain evidence="3">DSM 17230 / JCM 13409 / AQ1.S1</strain>
    </source>
</reference>
<protein>
    <submittedName>
        <fullName evidence="2">Uncharacterized protein</fullName>
    </submittedName>
</protein>
<accession>E0STH0</accession>
<dbReference type="AlphaFoldDB" id="E0STH0"/>
<evidence type="ECO:0000313" key="3">
    <source>
        <dbReference type="Proteomes" id="UP000001304"/>
    </source>
</evidence>
<organism evidence="2 3">
    <name type="scientific">Ignisphaera aggregans (strain DSM 17230 / JCM 13409 / AQ1.S1)</name>
    <dbReference type="NCBI Taxonomy" id="583356"/>
    <lineage>
        <taxon>Archaea</taxon>
        <taxon>Thermoproteota</taxon>
        <taxon>Thermoprotei</taxon>
        <taxon>Desulfurococcales</taxon>
        <taxon>Desulfurococcaceae</taxon>
        <taxon>Ignisphaera</taxon>
    </lineage>
</organism>
<sequence length="351" mass="40426">MPQSIRFSVREGEQTRREISRELRQLPFRKITYINPLVARAKLAAALQDRVKELWDSLKINQKYNVITSTRWGKSYINSTIIDQVKRYVNDPATISMIRRELKQIYKNDKIQGEQLLREVEKMLAKYIQDKDALRKVIRATESRILFSEVGKKGVIDTVSKKVVYIDENGKFVFAKNVNEFEPHAKAAGIKVTPEDYVEQKLVQITVEAIEKGKDVEDAKRIFFEKYQELLEKDKLFKVGMEKKMEEEVLKYYNYATLYKLAEDLMIYLPSFMISMTAKLLAKAVNAIPLLGGIASIQYEVAATIAEVGNHLKDRIESSASMWYNLDPSIAPIVKESVEKQLQEQTAKATV</sequence>
<gene>
    <name evidence="2" type="ordered locus">Igag_1964</name>
</gene>
<dbReference type="KEGG" id="iag:Igag_1964"/>
<dbReference type="EMBL" id="CP002098">
    <property type="protein sequence ID" value="ADM28756.1"/>
    <property type="molecule type" value="Genomic_DNA"/>
</dbReference>
<dbReference type="Proteomes" id="UP000001304">
    <property type="component" value="Chromosome"/>
</dbReference>
<keyword evidence="1" id="KW-0175">Coiled coil</keyword>
<evidence type="ECO:0000256" key="1">
    <source>
        <dbReference type="SAM" id="Coils"/>
    </source>
</evidence>
<dbReference type="HOGENOM" id="CLU_788960_0_0_2"/>
<evidence type="ECO:0000313" key="2">
    <source>
        <dbReference type="EMBL" id="ADM28756.1"/>
    </source>
</evidence>
<name>E0STH0_IGNAA</name>
<dbReference type="STRING" id="583356.Igag_1964"/>
<keyword evidence="3" id="KW-1185">Reference proteome</keyword>
<dbReference type="BioCyc" id="IAGG583356:GHAH-1953-MONOMER"/>
<feature type="coiled-coil region" evidence="1">
    <location>
        <begin position="117"/>
        <end position="144"/>
    </location>
</feature>
<proteinExistence type="predicted"/>